<feature type="compositionally biased region" description="Low complexity" evidence="1">
    <location>
        <begin position="47"/>
        <end position="66"/>
    </location>
</feature>
<keyword evidence="2" id="KW-1133">Transmembrane helix</keyword>
<proteinExistence type="predicted"/>
<keyword evidence="2" id="KW-0472">Membrane</keyword>
<protein>
    <submittedName>
        <fullName evidence="3">Uncharacterized protein</fullName>
    </submittedName>
</protein>
<gene>
    <name evidence="3" type="ORF">P1P91_05460</name>
</gene>
<sequence length="101" mass="11713">MSEHNETAITPDIHRKRRRRLLAALGTGLAGAYVAPTLFSVGQAQAGGRWSSYSRPSYSRPSYSRPSRYRGPYRRERRRLREYEDEPVRILEDILLGPPRR</sequence>
<organism evidence="3 4">
    <name type="scientific">Halomonas piscis</name>
    <dbReference type="NCBI Taxonomy" id="3031727"/>
    <lineage>
        <taxon>Bacteria</taxon>
        <taxon>Pseudomonadati</taxon>
        <taxon>Pseudomonadota</taxon>
        <taxon>Gammaproteobacteria</taxon>
        <taxon>Oceanospirillales</taxon>
        <taxon>Halomonadaceae</taxon>
        <taxon>Halomonas</taxon>
    </lineage>
</organism>
<name>A0ABY9Z459_9GAMM</name>
<dbReference type="InterPro" id="IPR006311">
    <property type="entry name" value="TAT_signal"/>
</dbReference>
<evidence type="ECO:0000313" key="4">
    <source>
        <dbReference type="Proteomes" id="UP001301869"/>
    </source>
</evidence>
<dbReference type="RefSeq" id="WP_311885074.1">
    <property type="nucleotide sequence ID" value="NZ_CP119391.1"/>
</dbReference>
<evidence type="ECO:0000256" key="2">
    <source>
        <dbReference type="SAM" id="Phobius"/>
    </source>
</evidence>
<dbReference type="PROSITE" id="PS51318">
    <property type="entry name" value="TAT"/>
    <property type="match status" value="1"/>
</dbReference>
<accession>A0ABY9Z459</accession>
<keyword evidence="4" id="KW-1185">Reference proteome</keyword>
<keyword evidence="2" id="KW-0812">Transmembrane</keyword>
<feature type="region of interest" description="Disordered" evidence="1">
    <location>
        <begin position="45"/>
        <end position="71"/>
    </location>
</feature>
<evidence type="ECO:0000256" key="1">
    <source>
        <dbReference type="SAM" id="MobiDB-lite"/>
    </source>
</evidence>
<evidence type="ECO:0000313" key="3">
    <source>
        <dbReference type="EMBL" id="WNK21124.1"/>
    </source>
</evidence>
<feature type="transmembrane region" description="Helical" evidence="2">
    <location>
        <begin position="21"/>
        <end position="39"/>
    </location>
</feature>
<dbReference type="Proteomes" id="UP001301869">
    <property type="component" value="Chromosome"/>
</dbReference>
<dbReference type="EMBL" id="CP119391">
    <property type="protein sequence ID" value="WNK21124.1"/>
    <property type="molecule type" value="Genomic_DNA"/>
</dbReference>
<reference evidence="3 4" key="1">
    <citation type="submission" date="2023-03" db="EMBL/GenBank/DDBJ databases">
        <title>Halomonas sp. nov., isolated from Korean tranditional fermented seafood 'Jeotgal'.</title>
        <authorList>
            <person name="Kim B."/>
            <person name="Shin N.-R."/>
        </authorList>
    </citation>
    <scope>NUCLEOTIDE SEQUENCE [LARGE SCALE GENOMIC DNA]</scope>
    <source>
        <strain evidence="3 4">SG2L-4</strain>
    </source>
</reference>